<dbReference type="Gene3D" id="1.20.120.450">
    <property type="entry name" value="dinb family like domain"/>
    <property type="match status" value="1"/>
</dbReference>
<sequence>MNDFLTAPGRSGTFGAILDETARAAGELCRVVEAIDPERYDEARLTPNPQITSIRSICIHVVNWAYAYSNYIRNAKGEPTTLSAPLSADALVDPKELRLELEKALAHTEVSLAGLWEASPAEIFALSFQVPWGPTFDPETILERGLAHILRHRRQIERW</sequence>
<name>A0A956NI32_UNCEI</name>
<evidence type="ECO:0008006" key="3">
    <source>
        <dbReference type="Google" id="ProtNLM"/>
    </source>
</evidence>
<proteinExistence type="predicted"/>
<comment type="caution">
    <text evidence="1">The sequence shown here is derived from an EMBL/GenBank/DDBJ whole genome shotgun (WGS) entry which is preliminary data.</text>
</comment>
<gene>
    <name evidence="1" type="ORF">KDA27_25355</name>
</gene>
<dbReference type="EMBL" id="JAGQHS010000272">
    <property type="protein sequence ID" value="MCA9759146.1"/>
    <property type="molecule type" value="Genomic_DNA"/>
</dbReference>
<dbReference type="InterPro" id="IPR034660">
    <property type="entry name" value="DinB/YfiT-like"/>
</dbReference>
<protein>
    <recommendedName>
        <fullName evidence="3">DinB family protein</fullName>
    </recommendedName>
</protein>
<reference evidence="1" key="2">
    <citation type="journal article" date="2021" name="Microbiome">
        <title>Successional dynamics and alternative stable states in a saline activated sludge microbial community over 9 years.</title>
        <authorList>
            <person name="Wang Y."/>
            <person name="Ye J."/>
            <person name="Ju F."/>
            <person name="Liu L."/>
            <person name="Boyd J.A."/>
            <person name="Deng Y."/>
            <person name="Parks D.H."/>
            <person name="Jiang X."/>
            <person name="Yin X."/>
            <person name="Woodcroft B.J."/>
            <person name="Tyson G.W."/>
            <person name="Hugenholtz P."/>
            <person name="Polz M.F."/>
            <person name="Zhang T."/>
        </authorList>
    </citation>
    <scope>NUCLEOTIDE SEQUENCE</scope>
    <source>
        <strain evidence="1">HKST-UBA02</strain>
    </source>
</reference>
<reference evidence="1" key="1">
    <citation type="submission" date="2020-04" db="EMBL/GenBank/DDBJ databases">
        <authorList>
            <person name="Zhang T."/>
        </authorList>
    </citation>
    <scope>NUCLEOTIDE SEQUENCE</scope>
    <source>
        <strain evidence="1">HKST-UBA02</strain>
    </source>
</reference>
<evidence type="ECO:0000313" key="2">
    <source>
        <dbReference type="Proteomes" id="UP000739538"/>
    </source>
</evidence>
<dbReference type="AlphaFoldDB" id="A0A956NI32"/>
<dbReference type="SUPFAM" id="SSF109854">
    <property type="entry name" value="DinB/YfiT-like putative metalloenzymes"/>
    <property type="match status" value="1"/>
</dbReference>
<dbReference type="Proteomes" id="UP000739538">
    <property type="component" value="Unassembled WGS sequence"/>
</dbReference>
<accession>A0A956NI32</accession>
<evidence type="ECO:0000313" key="1">
    <source>
        <dbReference type="EMBL" id="MCA9759146.1"/>
    </source>
</evidence>
<organism evidence="1 2">
    <name type="scientific">Eiseniibacteriota bacterium</name>
    <dbReference type="NCBI Taxonomy" id="2212470"/>
    <lineage>
        <taxon>Bacteria</taxon>
        <taxon>Candidatus Eiseniibacteriota</taxon>
    </lineage>
</organism>